<evidence type="ECO:0000256" key="2">
    <source>
        <dbReference type="ARBA" id="ARBA00022980"/>
    </source>
</evidence>
<dbReference type="CDD" id="cd01657">
    <property type="entry name" value="Ribosomal_L7_archeal_euk"/>
    <property type="match status" value="1"/>
</dbReference>
<dbReference type="Gene3D" id="3.30.1390.20">
    <property type="entry name" value="Ribosomal protein L30, ferredoxin-like fold domain"/>
    <property type="match status" value="1"/>
</dbReference>
<protein>
    <recommendedName>
        <fullName evidence="4">50S ribosomal protein L30</fullName>
    </recommendedName>
</protein>
<gene>
    <name evidence="6" type="ORF">LCGC14_0647580</name>
</gene>
<dbReference type="GO" id="GO:0000463">
    <property type="term" value="P:maturation of LSU-rRNA from tricistronic rRNA transcript (SSU-rRNA, 5.8S rRNA, LSU-rRNA)"/>
    <property type="evidence" value="ECO:0007669"/>
    <property type="project" value="TreeGrafter"/>
</dbReference>
<evidence type="ECO:0000259" key="5">
    <source>
        <dbReference type="Pfam" id="PF00327"/>
    </source>
</evidence>
<dbReference type="GO" id="GO:0003723">
    <property type="term" value="F:RNA binding"/>
    <property type="evidence" value="ECO:0007669"/>
    <property type="project" value="TreeGrafter"/>
</dbReference>
<dbReference type="PANTHER" id="PTHR11524:SF16">
    <property type="entry name" value="LARGE RIBOSOMAL SUBUNIT PROTEIN UL30"/>
    <property type="match status" value="1"/>
</dbReference>
<evidence type="ECO:0000256" key="3">
    <source>
        <dbReference type="ARBA" id="ARBA00023274"/>
    </source>
</evidence>
<evidence type="ECO:0000256" key="1">
    <source>
        <dbReference type="ARBA" id="ARBA00007594"/>
    </source>
</evidence>
<comment type="caution">
    <text evidence="6">The sequence shown here is derived from an EMBL/GenBank/DDBJ whole genome shotgun (WGS) entry which is preliminary data.</text>
</comment>
<dbReference type="NCBIfam" id="TIGR01309">
    <property type="entry name" value="uL30_arch"/>
    <property type="match status" value="1"/>
</dbReference>
<proteinExistence type="inferred from homology"/>
<dbReference type="HAMAP" id="MF_01371_A">
    <property type="entry name" value="Ribosomal_uL30_A"/>
    <property type="match status" value="1"/>
</dbReference>
<evidence type="ECO:0000313" key="6">
    <source>
        <dbReference type="EMBL" id="KKN48944.1"/>
    </source>
</evidence>
<dbReference type="EMBL" id="LAZR01001194">
    <property type="protein sequence ID" value="KKN48944.1"/>
    <property type="molecule type" value="Genomic_DNA"/>
</dbReference>
<dbReference type="Pfam" id="PF00327">
    <property type="entry name" value="Ribosomal_L30"/>
    <property type="match status" value="1"/>
</dbReference>
<dbReference type="InterPro" id="IPR016082">
    <property type="entry name" value="Ribosomal_uL30_ferredoxin-like"/>
</dbReference>
<dbReference type="GO" id="GO:0003735">
    <property type="term" value="F:structural constituent of ribosome"/>
    <property type="evidence" value="ECO:0007669"/>
    <property type="project" value="InterPro"/>
</dbReference>
<dbReference type="GO" id="GO:0006412">
    <property type="term" value="P:translation"/>
    <property type="evidence" value="ECO:0007669"/>
    <property type="project" value="InterPro"/>
</dbReference>
<evidence type="ECO:0000256" key="4">
    <source>
        <dbReference type="ARBA" id="ARBA00035492"/>
    </source>
</evidence>
<sequence length="175" mass="20171">MAISKKKIKSKDTEFVPKLYFAVRIRGAVGSMKGKMLDTLKMLRMHRVNHGVLIWGTKSYKGMLVKCKDYIAYGEIDEKSLVKLLRLRGKVEGNKPLTEEHIKNLTKYKTFKELSKALLVGETQYREGFIYKIKPVFRLHPPIKGHRGTIKRHYGEGGTLGYVGIYINEIVRKML</sequence>
<dbReference type="SUPFAM" id="SSF55129">
    <property type="entry name" value="Ribosomal protein L30p/L7e"/>
    <property type="match status" value="1"/>
</dbReference>
<name>A0A0F9R2H0_9ZZZZ</name>
<reference evidence="6" key="1">
    <citation type="journal article" date="2015" name="Nature">
        <title>Complex archaea that bridge the gap between prokaryotes and eukaryotes.</title>
        <authorList>
            <person name="Spang A."/>
            <person name="Saw J.H."/>
            <person name="Jorgensen S.L."/>
            <person name="Zaremba-Niedzwiedzka K."/>
            <person name="Martijn J."/>
            <person name="Lind A.E."/>
            <person name="van Eijk R."/>
            <person name="Schleper C."/>
            <person name="Guy L."/>
            <person name="Ettema T.J."/>
        </authorList>
    </citation>
    <scope>NUCLEOTIDE SEQUENCE</scope>
</reference>
<keyword evidence="3" id="KW-0687">Ribonucleoprotein</keyword>
<dbReference type="InterPro" id="IPR035808">
    <property type="entry name" value="Ribosomal_uL30_euk_arc"/>
</dbReference>
<organism evidence="6">
    <name type="scientific">marine sediment metagenome</name>
    <dbReference type="NCBI Taxonomy" id="412755"/>
    <lineage>
        <taxon>unclassified sequences</taxon>
        <taxon>metagenomes</taxon>
        <taxon>ecological metagenomes</taxon>
    </lineage>
</organism>
<dbReference type="GO" id="GO:0022625">
    <property type="term" value="C:cytosolic large ribosomal subunit"/>
    <property type="evidence" value="ECO:0007669"/>
    <property type="project" value="TreeGrafter"/>
</dbReference>
<dbReference type="InterPro" id="IPR036919">
    <property type="entry name" value="Ribo_uL30_ferredoxin-like_sf"/>
</dbReference>
<feature type="domain" description="Large ribosomal subunit protein uL30-like ferredoxin-like fold" evidence="5">
    <location>
        <begin position="20"/>
        <end position="71"/>
    </location>
</feature>
<dbReference type="InterPro" id="IPR005997">
    <property type="entry name" value="Ribosomal_uL30_arc"/>
</dbReference>
<dbReference type="NCBIfam" id="NF004711">
    <property type="entry name" value="PRK06049.1"/>
    <property type="match status" value="1"/>
</dbReference>
<comment type="similarity">
    <text evidence="1">Belongs to the universal ribosomal protein uL30 family.</text>
</comment>
<dbReference type="PANTHER" id="PTHR11524">
    <property type="entry name" value="60S RIBOSOMAL PROTEIN L7"/>
    <property type="match status" value="1"/>
</dbReference>
<dbReference type="InterPro" id="IPR039699">
    <property type="entry name" value="Ribosomal_uL30"/>
</dbReference>
<dbReference type="Gene3D" id="1.10.15.30">
    <property type="match status" value="1"/>
</dbReference>
<accession>A0A0F9R2H0</accession>
<dbReference type="AlphaFoldDB" id="A0A0F9R2H0"/>
<keyword evidence="2" id="KW-0689">Ribosomal protein</keyword>